<dbReference type="CDD" id="cd08017">
    <property type="entry name" value="M20_IAA_Hyd"/>
    <property type="match status" value="1"/>
</dbReference>
<dbReference type="EMBL" id="JAMZMK010000023">
    <property type="protein sequence ID" value="KAI7758160.1"/>
    <property type="molecule type" value="Genomic_DNA"/>
</dbReference>
<dbReference type="InterPro" id="IPR002933">
    <property type="entry name" value="Peptidase_M20"/>
</dbReference>
<evidence type="ECO:0000313" key="9">
    <source>
        <dbReference type="Proteomes" id="UP001206925"/>
    </source>
</evidence>
<feature type="signal peptide" evidence="6">
    <location>
        <begin position="1"/>
        <end position="27"/>
    </location>
</feature>
<name>A0AAD5DEZ0_AMBAR</name>
<evidence type="ECO:0000256" key="1">
    <source>
        <dbReference type="ARBA" id="ARBA00006153"/>
    </source>
</evidence>
<sequence length="445" mass="48865">MKSSRQHLPLLTVIILHFTITFTPLQALKPSTHLKPEVVGQLGQQLFEAANSPEFFNWMVNIRRKIHENPELGFEEFKTSEVIRTELDKLGVEYTWPVAGTGVVATIGSGEQPVFALRADMDALPIQELVDWDHRSKNAGKMHACGHDAHVAMLLGAAKLLQARRHELKGTVKLIFQPGEEGFAGAYHMLKHSALDNIKAAFAIHVEPLRPVGFIASRPGPLLAGGGRFTATFKGIGGHAAAPHLSRDPIVAASMAVVALQQMVSRETDPLESRVVTVGQINGGFAANVIPESVTIKGTYRSLSAEGLKDMKARIKQVLETQAAVHQCRVELEETRLPYPVTVNDEGMYEYVKTVAEIVLGKPKVQLMPVAMASEDYSFFGQKMRATMFMIGTSNETHIVPENLHSPNFVIDEEALKVGVVFHAVVAISYLDRYDDGLATNHEEL</sequence>
<dbReference type="InterPro" id="IPR044757">
    <property type="entry name" value="ILR1-like_Hyd"/>
</dbReference>
<gene>
    <name evidence="8" type="ORF">M8C21_031569</name>
</gene>
<evidence type="ECO:0000256" key="4">
    <source>
        <dbReference type="ARBA" id="ARBA00023211"/>
    </source>
</evidence>
<dbReference type="PANTHER" id="PTHR11014">
    <property type="entry name" value="PEPTIDASE M20 FAMILY MEMBER"/>
    <property type="match status" value="1"/>
</dbReference>
<feature type="binding site" evidence="5">
    <location>
        <position position="145"/>
    </location>
    <ligand>
        <name>Mn(2+)</name>
        <dbReference type="ChEBI" id="CHEBI:29035"/>
        <label>2</label>
    </ligand>
</feature>
<feature type="binding site" evidence="5">
    <location>
        <position position="205"/>
    </location>
    <ligand>
        <name>Mn(2+)</name>
        <dbReference type="ChEBI" id="CHEBI:29035"/>
        <label>2</label>
    </ligand>
</feature>
<keyword evidence="2 6" id="KW-0732">Signal</keyword>
<dbReference type="Gene3D" id="3.40.630.10">
    <property type="entry name" value="Zn peptidases"/>
    <property type="match status" value="1"/>
</dbReference>
<keyword evidence="3" id="KW-0378">Hydrolase</keyword>
<feature type="domain" description="Peptidase M20 dimerisation" evidence="7">
    <location>
        <begin position="227"/>
        <end position="324"/>
    </location>
</feature>
<comment type="similarity">
    <text evidence="1">Belongs to the peptidase M20 family.</text>
</comment>
<comment type="cofactor">
    <cofactor evidence="5">
        <name>Mn(2+)</name>
        <dbReference type="ChEBI" id="CHEBI:29035"/>
    </cofactor>
    <text evidence="5">The Mn(2+) ion enhances activity.</text>
</comment>
<evidence type="ECO:0000256" key="5">
    <source>
        <dbReference type="PIRSR" id="PIRSR005962-1"/>
    </source>
</evidence>
<proteinExistence type="inferred from homology"/>
<dbReference type="SUPFAM" id="SSF53187">
    <property type="entry name" value="Zn-dependent exopeptidases"/>
    <property type="match status" value="1"/>
</dbReference>
<dbReference type="Pfam" id="PF01546">
    <property type="entry name" value="Peptidase_M20"/>
    <property type="match status" value="1"/>
</dbReference>
<keyword evidence="5" id="KW-0479">Metal-binding</keyword>
<dbReference type="InterPro" id="IPR011650">
    <property type="entry name" value="Peptidase_M20_dimer"/>
</dbReference>
<protein>
    <recommendedName>
        <fullName evidence="7">Peptidase M20 dimerisation domain-containing protein</fullName>
    </recommendedName>
</protein>
<dbReference type="GO" id="GO:0046872">
    <property type="term" value="F:metal ion binding"/>
    <property type="evidence" value="ECO:0007669"/>
    <property type="project" value="UniProtKB-KW"/>
</dbReference>
<comment type="caution">
    <text evidence="8">The sequence shown here is derived from an EMBL/GenBank/DDBJ whole genome shotgun (WGS) entry which is preliminary data.</text>
</comment>
<feature type="binding site" evidence="5">
    <location>
        <position position="405"/>
    </location>
    <ligand>
        <name>Mn(2+)</name>
        <dbReference type="ChEBI" id="CHEBI:29035"/>
        <label>2</label>
    </ligand>
</feature>
<evidence type="ECO:0000256" key="2">
    <source>
        <dbReference type="ARBA" id="ARBA00022729"/>
    </source>
</evidence>
<evidence type="ECO:0000256" key="3">
    <source>
        <dbReference type="ARBA" id="ARBA00022801"/>
    </source>
</evidence>
<dbReference type="Proteomes" id="UP001206925">
    <property type="component" value="Unassembled WGS sequence"/>
</dbReference>
<keyword evidence="4 5" id="KW-0464">Manganese</keyword>
<dbReference type="SUPFAM" id="SSF55031">
    <property type="entry name" value="Bacterial exopeptidase dimerisation domain"/>
    <property type="match status" value="1"/>
</dbReference>
<dbReference type="FunFam" id="3.30.70.360:FF:000001">
    <property type="entry name" value="N-acetyldiaminopimelate deacetylase"/>
    <property type="match status" value="1"/>
</dbReference>
<dbReference type="AlphaFoldDB" id="A0AAD5DEZ0"/>
<dbReference type="GO" id="GO:0009850">
    <property type="term" value="P:auxin metabolic process"/>
    <property type="evidence" value="ECO:0007669"/>
    <property type="project" value="InterPro"/>
</dbReference>
<organism evidence="8 9">
    <name type="scientific">Ambrosia artemisiifolia</name>
    <name type="common">Common ragweed</name>
    <dbReference type="NCBI Taxonomy" id="4212"/>
    <lineage>
        <taxon>Eukaryota</taxon>
        <taxon>Viridiplantae</taxon>
        <taxon>Streptophyta</taxon>
        <taxon>Embryophyta</taxon>
        <taxon>Tracheophyta</taxon>
        <taxon>Spermatophyta</taxon>
        <taxon>Magnoliopsida</taxon>
        <taxon>eudicotyledons</taxon>
        <taxon>Gunneridae</taxon>
        <taxon>Pentapetalae</taxon>
        <taxon>asterids</taxon>
        <taxon>campanulids</taxon>
        <taxon>Asterales</taxon>
        <taxon>Asteraceae</taxon>
        <taxon>Asteroideae</taxon>
        <taxon>Heliantheae alliance</taxon>
        <taxon>Heliantheae</taxon>
        <taxon>Ambrosia</taxon>
    </lineage>
</organism>
<dbReference type="InterPro" id="IPR036264">
    <property type="entry name" value="Bact_exopeptidase_dim_dom"/>
</dbReference>
<dbReference type="Gene3D" id="3.30.70.360">
    <property type="match status" value="1"/>
</dbReference>
<evidence type="ECO:0000256" key="6">
    <source>
        <dbReference type="SAM" id="SignalP"/>
    </source>
</evidence>
<feature type="binding site" evidence="5">
    <location>
        <position position="147"/>
    </location>
    <ligand>
        <name>Mn(2+)</name>
        <dbReference type="ChEBI" id="CHEBI:29035"/>
        <label>2</label>
    </ligand>
</feature>
<feature type="chain" id="PRO_5042185712" description="Peptidase M20 dimerisation domain-containing protein" evidence="6">
    <location>
        <begin position="28"/>
        <end position="445"/>
    </location>
</feature>
<dbReference type="Pfam" id="PF07687">
    <property type="entry name" value="M20_dimer"/>
    <property type="match status" value="1"/>
</dbReference>
<dbReference type="PIRSF" id="PIRSF005962">
    <property type="entry name" value="Pept_M20D_amidohydro"/>
    <property type="match status" value="1"/>
</dbReference>
<evidence type="ECO:0000313" key="8">
    <source>
        <dbReference type="EMBL" id="KAI7758160.1"/>
    </source>
</evidence>
<feature type="binding site" evidence="5">
    <location>
        <position position="181"/>
    </location>
    <ligand>
        <name>Mn(2+)</name>
        <dbReference type="ChEBI" id="CHEBI:29035"/>
        <label>2</label>
    </ligand>
</feature>
<evidence type="ECO:0000259" key="7">
    <source>
        <dbReference type="Pfam" id="PF07687"/>
    </source>
</evidence>
<dbReference type="NCBIfam" id="TIGR01891">
    <property type="entry name" value="amidohydrolases"/>
    <property type="match status" value="1"/>
</dbReference>
<dbReference type="GO" id="GO:0005783">
    <property type="term" value="C:endoplasmic reticulum"/>
    <property type="evidence" value="ECO:0007669"/>
    <property type="project" value="TreeGrafter"/>
</dbReference>
<keyword evidence="9" id="KW-1185">Reference proteome</keyword>
<accession>A0AAD5DEZ0</accession>
<dbReference type="InterPro" id="IPR017439">
    <property type="entry name" value="Amidohydrolase"/>
</dbReference>
<dbReference type="PANTHER" id="PTHR11014:SF108">
    <property type="entry name" value="IAA-AMINO ACID HYDROLASE ILR1"/>
    <property type="match status" value="1"/>
</dbReference>
<reference evidence="8" key="1">
    <citation type="submission" date="2022-06" db="EMBL/GenBank/DDBJ databases">
        <title>Uncovering the hologenomic basis of an extraordinary plant invasion.</title>
        <authorList>
            <person name="Bieker V.C."/>
            <person name="Martin M.D."/>
            <person name="Gilbert T."/>
            <person name="Hodgins K."/>
            <person name="Battlay P."/>
            <person name="Petersen B."/>
            <person name="Wilson J."/>
        </authorList>
    </citation>
    <scope>NUCLEOTIDE SEQUENCE</scope>
    <source>
        <strain evidence="8">AA19_3_7</strain>
        <tissue evidence="8">Leaf</tissue>
    </source>
</reference>
<dbReference type="GO" id="GO:0010179">
    <property type="term" value="F:IAA-Ala conjugate hydrolase activity"/>
    <property type="evidence" value="ECO:0007669"/>
    <property type="project" value="TreeGrafter"/>
</dbReference>